<protein>
    <submittedName>
        <fullName evidence="1">Uncharacterized protein</fullName>
    </submittedName>
</protein>
<accession>A0A0K2VBE0</accession>
<evidence type="ECO:0000313" key="1">
    <source>
        <dbReference type="EMBL" id="CDW47251.1"/>
    </source>
</evidence>
<dbReference type="EMBL" id="HACA01029890">
    <property type="protein sequence ID" value="CDW47251.1"/>
    <property type="molecule type" value="Transcribed_RNA"/>
</dbReference>
<dbReference type="AlphaFoldDB" id="A0A0K2VBE0"/>
<sequence>MQVFVTRQQVTTNNTVLQLISPLQNLYVMKTWQNT</sequence>
<name>A0A0K2VBE0_LEPSM</name>
<proteinExistence type="predicted"/>
<reference evidence="1" key="1">
    <citation type="submission" date="2014-05" db="EMBL/GenBank/DDBJ databases">
        <authorList>
            <person name="Chronopoulou M."/>
        </authorList>
    </citation>
    <scope>NUCLEOTIDE SEQUENCE</scope>
    <source>
        <tissue evidence="1">Whole organism</tissue>
    </source>
</reference>
<organism evidence="1">
    <name type="scientific">Lepeophtheirus salmonis</name>
    <name type="common">Salmon louse</name>
    <name type="synonym">Caligus salmonis</name>
    <dbReference type="NCBI Taxonomy" id="72036"/>
    <lineage>
        <taxon>Eukaryota</taxon>
        <taxon>Metazoa</taxon>
        <taxon>Ecdysozoa</taxon>
        <taxon>Arthropoda</taxon>
        <taxon>Crustacea</taxon>
        <taxon>Multicrustacea</taxon>
        <taxon>Hexanauplia</taxon>
        <taxon>Copepoda</taxon>
        <taxon>Siphonostomatoida</taxon>
        <taxon>Caligidae</taxon>
        <taxon>Lepeophtheirus</taxon>
    </lineage>
</organism>
<feature type="non-terminal residue" evidence="1">
    <location>
        <position position="35"/>
    </location>
</feature>